<dbReference type="KEGG" id="otr:OTERR_11740"/>
<gene>
    <name evidence="2" type="ORF">OTERR_11740</name>
</gene>
<dbReference type="PROSITE" id="PS51725">
    <property type="entry name" value="ABM"/>
    <property type="match status" value="1"/>
</dbReference>
<dbReference type="InterPro" id="IPR007138">
    <property type="entry name" value="ABM_dom"/>
</dbReference>
<name>A0A5C1E6W9_9RHOO</name>
<sequence>MLLLAELTARPDSDAAVEAILRDLVRSTVQEPGNRAYAVHRRRDVPHGFIVYELYRDDAACSAHLASPPLQAALARFETLLAVPPRLVQGDLLAAAGLAD</sequence>
<dbReference type="SUPFAM" id="SSF54909">
    <property type="entry name" value="Dimeric alpha+beta barrel"/>
    <property type="match status" value="1"/>
</dbReference>
<dbReference type="InterPro" id="IPR050744">
    <property type="entry name" value="AI-2_Isomerase_LsrG"/>
</dbReference>
<dbReference type="GO" id="GO:0003824">
    <property type="term" value="F:catalytic activity"/>
    <property type="evidence" value="ECO:0007669"/>
    <property type="project" value="TreeGrafter"/>
</dbReference>
<dbReference type="PANTHER" id="PTHR33336">
    <property type="entry name" value="QUINOL MONOOXYGENASE YGIN-RELATED"/>
    <property type="match status" value="1"/>
</dbReference>
<dbReference type="AlphaFoldDB" id="A0A5C1E6W9"/>
<feature type="domain" description="ABM" evidence="1">
    <location>
        <begin position="1"/>
        <end position="89"/>
    </location>
</feature>
<proteinExistence type="predicted"/>
<dbReference type="PANTHER" id="PTHR33336:SF3">
    <property type="entry name" value="ABM DOMAIN-CONTAINING PROTEIN"/>
    <property type="match status" value="1"/>
</dbReference>
<dbReference type="InterPro" id="IPR011008">
    <property type="entry name" value="Dimeric_a/b-barrel"/>
</dbReference>
<accession>A0A5C1E6W9</accession>
<keyword evidence="3" id="KW-1185">Reference proteome</keyword>
<evidence type="ECO:0000313" key="2">
    <source>
        <dbReference type="EMBL" id="QEL64650.1"/>
    </source>
</evidence>
<dbReference type="EMBL" id="CP022579">
    <property type="protein sequence ID" value="QEL64650.1"/>
    <property type="molecule type" value="Genomic_DNA"/>
</dbReference>
<organism evidence="2 3">
    <name type="scientific">Oryzomicrobium terrae</name>
    <dbReference type="NCBI Taxonomy" id="1735038"/>
    <lineage>
        <taxon>Bacteria</taxon>
        <taxon>Pseudomonadati</taxon>
        <taxon>Pseudomonadota</taxon>
        <taxon>Betaproteobacteria</taxon>
        <taxon>Rhodocyclales</taxon>
        <taxon>Rhodocyclaceae</taxon>
        <taxon>Oryzomicrobium</taxon>
    </lineage>
</organism>
<dbReference type="Pfam" id="PF03992">
    <property type="entry name" value="ABM"/>
    <property type="match status" value="1"/>
</dbReference>
<reference evidence="2 3" key="1">
    <citation type="submission" date="2017-07" db="EMBL/GenBank/DDBJ databases">
        <title>Complete genome sequence of Oryzomicrobium terrae TPP412.</title>
        <authorList>
            <person name="Chiu L.-W."/>
            <person name="Lo K.-J."/>
            <person name="Tsai Y.-M."/>
            <person name="Lin S.-S."/>
            <person name="Kuo C.-H."/>
            <person name="Liu C.-T."/>
        </authorList>
    </citation>
    <scope>NUCLEOTIDE SEQUENCE [LARGE SCALE GENOMIC DNA]</scope>
    <source>
        <strain evidence="2 3">TPP412</strain>
    </source>
</reference>
<dbReference type="Proteomes" id="UP000323671">
    <property type="component" value="Chromosome"/>
</dbReference>
<evidence type="ECO:0000313" key="3">
    <source>
        <dbReference type="Proteomes" id="UP000323671"/>
    </source>
</evidence>
<protein>
    <recommendedName>
        <fullName evidence="1">ABM domain-containing protein</fullName>
    </recommendedName>
</protein>
<evidence type="ECO:0000259" key="1">
    <source>
        <dbReference type="PROSITE" id="PS51725"/>
    </source>
</evidence>
<dbReference type="Gene3D" id="3.30.70.100">
    <property type="match status" value="1"/>
</dbReference>
<dbReference type="RefSeq" id="WP_149425136.1">
    <property type="nucleotide sequence ID" value="NZ_CP022579.1"/>
</dbReference>